<sequence length="312" mass="36065">MGKGALKYGGKSGLLPKPKEIFKQPYKHQVYKKPADSGYAEGILHPKNISRDYIIPKVVTPEQLLRKSAAEPVKKYTEEEIAKMPEAQQFKIRNAEMRRKYLKESYETEIQRLERVEKYKQQLQEEQEKIAAEAAQHKESQAEIFTTPTIESYLEGPLVRERTEEEKEALKLKRESNRLQTELNAKTARAASLFELYNASSQFAITEDKLEKMVEDAFNSESDKHWNNIAAKTSRRISGMKTDVGFDRAIVDVVLDNVNRGPGFDAVQDYLDGFTDDIKDLADQIKEERDQKDLQQYNENIEKLNEIDRKQV</sequence>
<evidence type="ECO:0000313" key="5">
    <source>
        <dbReference type="Proteomes" id="UP000029867"/>
    </source>
</evidence>
<gene>
    <name evidence="3" type="ORF">BOH78_1498</name>
    <name evidence="4" type="ORF">CAS74_000690</name>
    <name evidence="2" type="ORF">JL09_g1243</name>
</gene>
<dbReference type="Proteomes" id="UP000195871">
    <property type="component" value="Unassembled WGS sequence"/>
</dbReference>
<evidence type="ECO:0000256" key="1">
    <source>
        <dbReference type="SAM" id="Coils"/>
    </source>
</evidence>
<dbReference type="EMBL" id="JQFK01000007">
    <property type="protein sequence ID" value="KGK39597.1"/>
    <property type="molecule type" value="Genomic_DNA"/>
</dbReference>
<reference evidence="5" key="1">
    <citation type="journal article" date="2014" name="Microb. Cell Fact.">
        <title>Exploiting Issatchenkia orientalis SD108 for succinic acid production.</title>
        <authorList>
            <person name="Xiao H."/>
            <person name="Shao Z."/>
            <person name="Jiang Y."/>
            <person name="Dole S."/>
            <person name="Zhao H."/>
        </authorList>
    </citation>
    <scope>NUCLEOTIDE SEQUENCE [LARGE SCALE GENOMIC DNA]</scope>
    <source>
        <strain evidence="5">SD108</strain>
    </source>
</reference>
<evidence type="ECO:0000313" key="2">
    <source>
        <dbReference type="EMBL" id="KGK39597.1"/>
    </source>
</evidence>
<name>A0A099P5U0_PICKU</name>
<dbReference type="VEuPathDB" id="FungiDB:C5L36_0C06710"/>
<dbReference type="eggNOG" id="ENOG502QTCF">
    <property type="taxonomic scope" value="Eukaryota"/>
</dbReference>
<evidence type="ECO:0000313" key="4">
    <source>
        <dbReference type="EMBL" id="OUT24303.1"/>
    </source>
</evidence>
<accession>A0A099P5U0</accession>
<evidence type="ECO:0000313" key="6">
    <source>
        <dbReference type="Proteomes" id="UP000189274"/>
    </source>
</evidence>
<dbReference type="EMBL" id="MQVM01000005">
    <property type="protein sequence ID" value="ONH75837.1"/>
    <property type="molecule type" value="Genomic_DNA"/>
</dbReference>
<proteinExistence type="predicted"/>
<dbReference type="Proteomes" id="UP000189274">
    <property type="component" value="Unassembled WGS sequence"/>
</dbReference>
<evidence type="ECO:0008006" key="8">
    <source>
        <dbReference type="Google" id="ProtNLM"/>
    </source>
</evidence>
<reference evidence="4 7" key="5">
    <citation type="submission" date="2017-05" db="EMBL/GenBank/DDBJ databases">
        <title>The Genome Sequence of Candida krusei Ckrusei653.</title>
        <authorList>
            <person name="Cuomo C."/>
            <person name="Forche A."/>
            <person name="Young S."/>
            <person name="Abouelleil A."/>
            <person name="Cao P."/>
            <person name="Chapman S."/>
            <person name="Cusick C."/>
            <person name="Shea T."/>
            <person name="Nusbaum C."/>
            <person name="Birren B."/>
        </authorList>
    </citation>
    <scope>NUCLEOTIDE SEQUENCE [LARGE SCALE GENOMIC DNA]</scope>
    <source>
        <strain evidence="4 7">Ckrusei653</strain>
    </source>
</reference>
<organism evidence="2 5">
    <name type="scientific">Pichia kudriavzevii</name>
    <name type="common">Yeast</name>
    <name type="synonym">Issatchenkia orientalis</name>
    <dbReference type="NCBI Taxonomy" id="4909"/>
    <lineage>
        <taxon>Eukaryota</taxon>
        <taxon>Fungi</taxon>
        <taxon>Dikarya</taxon>
        <taxon>Ascomycota</taxon>
        <taxon>Saccharomycotina</taxon>
        <taxon>Pichiomycetes</taxon>
        <taxon>Pichiales</taxon>
        <taxon>Pichiaceae</taxon>
        <taxon>Pichia</taxon>
    </lineage>
</organism>
<keyword evidence="1" id="KW-0175">Coiled coil</keyword>
<dbReference type="Pfam" id="PF26163">
    <property type="entry name" value="mS26"/>
    <property type="match status" value="1"/>
</dbReference>
<comment type="caution">
    <text evidence="2">The sequence shown here is derived from an EMBL/GenBank/DDBJ whole genome shotgun (WGS) entry which is preliminary data.</text>
</comment>
<dbReference type="InterPro" id="IPR058940">
    <property type="entry name" value="mS26_fungi"/>
</dbReference>
<feature type="coiled-coil region" evidence="1">
    <location>
        <begin position="271"/>
        <end position="307"/>
    </location>
</feature>
<dbReference type="HOGENOM" id="CLU_079416_0_0_1"/>
<evidence type="ECO:0000313" key="7">
    <source>
        <dbReference type="Proteomes" id="UP000195871"/>
    </source>
</evidence>
<evidence type="ECO:0000313" key="3">
    <source>
        <dbReference type="EMBL" id="ONH75837.1"/>
    </source>
</evidence>
<dbReference type="CDD" id="cd23703">
    <property type="entry name" value="mS26_PET12"/>
    <property type="match status" value="1"/>
</dbReference>
<dbReference type="Proteomes" id="UP000029867">
    <property type="component" value="Unassembled WGS sequence"/>
</dbReference>
<reference evidence="2" key="2">
    <citation type="submission" date="2014-08" db="EMBL/GenBank/DDBJ databases">
        <title>Exploiting Issatchenkia orientalis SD108 for Succinic Acid Production.</title>
        <authorList>
            <person name="Xiao H."/>
            <person name="Shao Z."/>
            <person name="Jiang Y."/>
            <person name="Dole S."/>
            <person name="Zhao H."/>
        </authorList>
    </citation>
    <scope>NUCLEOTIDE SEQUENCE [LARGE SCALE GENOMIC DNA]</scope>
    <source>
        <strain evidence="2">SD108</strain>
    </source>
</reference>
<dbReference type="EMBL" id="NHMM01000001">
    <property type="protein sequence ID" value="OUT24303.1"/>
    <property type="molecule type" value="Genomic_DNA"/>
</dbReference>
<dbReference type="AlphaFoldDB" id="A0A099P5U0"/>
<protein>
    <recommendedName>
        <fullName evidence="8">37S ribosomal protein PET123, mitochondrial</fullName>
    </recommendedName>
</protein>
<reference evidence="3" key="4">
    <citation type="submission" date="2017-01" db="EMBL/GenBank/DDBJ databases">
        <authorList>
            <person name="Mah S.A."/>
            <person name="Swanson W.J."/>
            <person name="Moy G.W."/>
            <person name="Vacquier V.D."/>
        </authorList>
    </citation>
    <scope>NUCLEOTIDE SEQUENCE [LARGE SCALE GENOMIC DNA]</scope>
    <source>
        <strain evidence="3">129</strain>
    </source>
</reference>
<feature type="coiled-coil region" evidence="1">
    <location>
        <begin position="106"/>
        <end position="189"/>
    </location>
</feature>
<reference evidence="6" key="3">
    <citation type="journal article" date="2017" name="Genome Announc.">
        <title>Genome sequences of Cyberlindnera fabianii 65, Pichia kudriavzevii 129, and Saccharomyces cerevisiae 131 isolated from fermented masau fruits in Zimbabwe.</title>
        <authorList>
            <person name="van Rijswijck I.M.H."/>
            <person name="Derks M.F.L."/>
            <person name="Abee T."/>
            <person name="de Ridder D."/>
            <person name="Smid E.J."/>
        </authorList>
    </citation>
    <scope>NUCLEOTIDE SEQUENCE [LARGE SCALE GENOMIC DNA]</scope>
    <source>
        <strain evidence="6">129</strain>
    </source>
</reference>